<evidence type="ECO:0000256" key="7">
    <source>
        <dbReference type="ARBA" id="ARBA00047899"/>
    </source>
</evidence>
<keyword evidence="12" id="KW-1185">Reference proteome</keyword>
<dbReference type="InterPro" id="IPR001202">
    <property type="entry name" value="WW_dom"/>
</dbReference>
<name>A0A384K377_BOTFB</name>
<dbReference type="EC" id="2.7.11.1" evidence="1"/>
<dbReference type="AlphaFoldDB" id="A0A384K377"/>
<dbReference type="Proteomes" id="UP000001798">
    <property type="component" value="Chromosome 14"/>
</dbReference>
<reference evidence="11 12" key="2">
    <citation type="journal article" date="2012" name="Eukaryot. Cell">
        <title>Genome update of Botrytis cinerea strains B05.10 and T4.</title>
        <authorList>
            <person name="Staats M."/>
            <person name="van Kan J.A."/>
        </authorList>
    </citation>
    <scope>NUCLEOTIDE SEQUENCE [LARGE SCALE GENOMIC DNA]</scope>
    <source>
        <strain evidence="11 12">B05.10</strain>
    </source>
</reference>
<comment type="catalytic activity">
    <reaction evidence="8">
        <text>L-seryl-[protein] + ATP = O-phospho-L-seryl-[protein] + ADP + H(+)</text>
        <dbReference type="Rhea" id="RHEA:17989"/>
        <dbReference type="Rhea" id="RHEA-COMP:9863"/>
        <dbReference type="Rhea" id="RHEA-COMP:11604"/>
        <dbReference type="ChEBI" id="CHEBI:15378"/>
        <dbReference type="ChEBI" id="CHEBI:29999"/>
        <dbReference type="ChEBI" id="CHEBI:30616"/>
        <dbReference type="ChEBI" id="CHEBI:83421"/>
        <dbReference type="ChEBI" id="CHEBI:456216"/>
        <dbReference type="EC" id="2.7.11.1"/>
    </reaction>
</comment>
<reference evidence="11 12" key="1">
    <citation type="journal article" date="2011" name="PLoS Genet.">
        <title>Genomic analysis of the necrotrophic fungal pathogens Sclerotinia sclerotiorum and Botrytis cinerea.</title>
        <authorList>
            <person name="Amselem J."/>
            <person name="Cuomo C.A."/>
            <person name="van Kan J.A."/>
            <person name="Viaud M."/>
            <person name="Benito E.P."/>
            <person name="Couloux A."/>
            <person name="Coutinho P.M."/>
            <person name="de Vries R.P."/>
            <person name="Dyer P.S."/>
            <person name="Fillinger S."/>
            <person name="Fournier E."/>
            <person name="Gout L."/>
            <person name="Hahn M."/>
            <person name="Kohn L."/>
            <person name="Lapalu N."/>
            <person name="Plummer K.M."/>
            <person name="Pradier J.M."/>
            <person name="Quevillon E."/>
            <person name="Sharon A."/>
            <person name="Simon A."/>
            <person name="ten Have A."/>
            <person name="Tudzynski B."/>
            <person name="Tudzynski P."/>
            <person name="Wincker P."/>
            <person name="Andrew M."/>
            <person name="Anthouard V."/>
            <person name="Beever R.E."/>
            <person name="Beffa R."/>
            <person name="Benoit I."/>
            <person name="Bouzid O."/>
            <person name="Brault B."/>
            <person name="Chen Z."/>
            <person name="Choquer M."/>
            <person name="Collemare J."/>
            <person name="Cotton P."/>
            <person name="Danchin E.G."/>
            <person name="Da Silva C."/>
            <person name="Gautier A."/>
            <person name="Giraud C."/>
            <person name="Giraud T."/>
            <person name="Gonzalez C."/>
            <person name="Grossetete S."/>
            <person name="Guldener U."/>
            <person name="Henrissat B."/>
            <person name="Howlett B.J."/>
            <person name="Kodira C."/>
            <person name="Kretschmer M."/>
            <person name="Lappartient A."/>
            <person name="Leroch M."/>
            <person name="Levis C."/>
            <person name="Mauceli E."/>
            <person name="Neuveglise C."/>
            <person name="Oeser B."/>
            <person name="Pearson M."/>
            <person name="Poulain J."/>
            <person name="Poussereau N."/>
            <person name="Quesneville H."/>
            <person name="Rascle C."/>
            <person name="Schumacher J."/>
            <person name="Segurens B."/>
            <person name="Sexton A."/>
            <person name="Silva E."/>
            <person name="Sirven C."/>
            <person name="Soanes D.M."/>
            <person name="Talbot N.J."/>
            <person name="Templeton M."/>
            <person name="Yandava C."/>
            <person name="Yarden O."/>
            <person name="Zeng Q."/>
            <person name="Rollins J.A."/>
            <person name="Lebrun M.H."/>
            <person name="Dickman M."/>
        </authorList>
    </citation>
    <scope>NUCLEOTIDE SEQUENCE [LARGE SCALE GENOMIC DNA]</scope>
    <source>
        <strain evidence="11 12">B05.10</strain>
    </source>
</reference>
<accession>A0A384K377</accession>
<evidence type="ECO:0000256" key="1">
    <source>
        <dbReference type="ARBA" id="ARBA00012513"/>
    </source>
</evidence>
<feature type="domain" description="WW" evidence="10">
    <location>
        <begin position="43"/>
        <end position="79"/>
    </location>
</feature>
<evidence type="ECO:0000256" key="3">
    <source>
        <dbReference type="ARBA" id="ARBA00022679"/>
    </source>
</evidence>
<evidence type="ECO:0000259" key="9">
    <source>
        <dbReference type="PROSITE" id="PS50011"/>
    </source>
</evidence>
<dbReference type="Pfam" id="PF00069">
    <property type="entry name" value="Pkinase"/>
    <property type="match status" value="1"/>
</dbReference>
<evidence type="ECO:0000313" key="12">
    <source>
        <dbReference type="Proteomes" id="UP000001798"/>
    </source>
</evidence>
<dbReference type="GO" id="GO:0005524">
    <property type="term" value="F:ATP binding"/>
    <property type="evidence" value="ECO:0007669"/>
    <property type="project" value="UniProtKB-KW"/>
</dbReference>
<dbReference type="GO" id="GO:0004674">
    <property type="term" value="F:protein serine/threonine kinase activity"/>
    <property type="evidence" value="ECO:0007669"/>
    <property type="project" value="UniProtKB-KW"/>
</dbReference>
<dbReference type="RefSeq" id="XP_001546553.2">
    <property type="nucleotide sequence ID" value="XM_001546503.2"/>
</dbReference>
<comment type="catalytic activity">
    <reaction evidence="7">
        <text>L-threonyl-[protein] + ATP = O-phospho-L-threonyl-[protein] + ADP + H(+)</text>
        <dbReference type="Rhea" id="RHEA:46608"/>
        <dbReference type="Rhea" id="RHEA-COMP:11060"/>
        <dbReference type="Rhea" id="RHEA-COMP:11605"/>
        <dbReference type="ChEBI" id="CHEBI:15378"/>
        <dbReference type="ChEBI" id="CHEBI:30013"/>
        <dbReference type="ChEBI" id="CHEBI:30616"/>
        <dbReference type="ChEBI" id="CHEBI:61977"/>
        <dbReference type="ChEBI" id="CHEBI:456216"/>
        <dbReference type="EC" id="2.7.11.1"/>
    </reaction>
</comment>
<dbReference type="InterPro" id="IPR008271">
    <property type="entry name" value="Ser/Thr_kinase_AS"/>
</dbReference>
<protein>
    <recommendedName>
        <fullName evidence="1">non-specific serine/threonine protein kinase</fullName>
        <ecNumber evidence="1">2.7.11.1</ecNumber>
    </recommendedName>
</protein>
<reference evidence="11 12" key="3">
    <citation type="journal article" date="2017" name="Mol. Plant Pathol.">
        <title>A gapless genome sequence of the fungus Botrytis cinerea.</title>
        <authorList>
            <person name="Van Kan J.A."/>
            <person name="Stassen J.H."/>
            <person name="Mosbach A."/>
            <person name="Van Der Lee T.A."/>
            <person name="Faino L."/>
            <person name="Farmer A.D."/>
            <person name="Papasotiriou D.G."/>
            <person name="Zhou S."/>
            <person name="Seidl M.F."/>
            <person name="Cottam E."/>
            <person name="Edel D."/>
            <person name="Hahn M."/>
            <person name="Schwartz D.C."/>
            <person name="Dietrich R.A."/>
            <person name="Widdison S."/>
            <person name="Scalliet G."/>
        </authorList>
    </citation>
    <scope>NUCLEOTIDE SEQUENCE [LARGE SCALE GENOMIC DNA]</scope>
    <source>
        <strain evidence="11 12">B05.10</strain>
    </source>
</reference>
<dbReference type="VEuPathDB" id="FungiDB:Bcin14g04500"/>
<organism evidence="11 12">
    <name type="scientific">Botryotinia fuckeliana (strain B05.10)</name>
    <name type="common">Noble rot fungus</name>
    <name type="synonym">Botrytis cinerea</name>
    <dbReference type="NCBI Taxonomy" id="332648"/>
    <lineage>
        <taxon>Eukaryota</taxon>
        <taxon>Fungi</taxon>
        <taxon>Dikarya</taxon>
        <taxon>Ascomycota</taxon>
        <taxon>Pezizomycotina</taxon>
        <taxon>Leotiomycetes</taxon>
        <taxon>Helotiales</taxon>
        <taxon>Sclerotiniaceae</taxon>
        <taxon>Botrytis</taxon>
    </lineage>
</organism>
<feature type="domain" description="Protein kinase" evidence="9">
    <location>
        <begin position="128"/>
        <end position="463"/>
    </location>
</feature>
<dbReference type="Gene3D" id="1.10.510.10">
    <property type="entry name" value="Transferase(Phosphotransferase) domain 1"/>
    <property type="match status" value="1"/>
</dbReference>
<dbReference type="KEGG" id="bfu:BCIN_14g04500"/>
<dbReference type="EMBL" id="CP009818">
    <property type="protein sequence ID" value="ATZ57296.1"/>
    <property type="molecule type" value="Genomic_DNA"/>
</dbReference>
<dbReference type="SUPFAM" id="SSF56112">
    <property type="entry name" value="Protein kinase-like (PK-like)"/>
    <property type="match status" value="1"/>
</dbReference>
<dbReference type="CDD" id="cd00180">
    <property type="entry name" value="PKc"/>
    <property type="match status" value="1"/>
</dbReference>
<dbReference type="SMART" id="SM00220">
    <property type="entry name" value="S_TKc"/>
    <property type="match status" value="1"/>
</dbReference>
<dbReference type="InterPro" id="IPR011009">
    <property type="entry name" value="Kinase-like_dom_sf"/>
</dbReference>
<dbReference type="InterPro" id="IPR000719">
    <property type="entry name" value="Prot_kinase_dom"/>
</dbReference>
<gene>
    <name evidence="11" type="ORF">BCIN_14g04500</name>
</gene>
<keyword evidence="2" id="KW-0723">Serine/threonine-protein kinase</keyword>
<dbReference type="PROSITE" id="PS50011">
    <property type="entry name" value="PROTEIN_KINASE_DOM"/>
    <property type="match status" value="1"/>
</dbReference>
<evidence type="ECO:0000259" key="10">
    <source>
        <dbReference type="PROSITE" id="PS50020"/>
    </source>
</evidence>
<evidence type="ECO:0000313" key="11">
    <source>
        <dbReference type="EMBL" id="ATZ57296.1"/>
    </source>
</evidence>
<dbReference type="InterPro" id="IPR050660">
    <property type="entry name" value="NEK_Ser/Thr_kinase"/>
</dbReference>
<evidence type="ECO:0000256" key="2">
    <source>
        <dbReference type="ARBA" id="ARBA00022527"/>
    </source>
</evidence>
<keyword evidence="5" id="KW-0418">Kinase</keyword>
<keyword evidence="3" id="KW-0808">Transferase</keyword>
<sequence length="492" mass="55445">MVNPLLPEMTDLPTGWVGQFDNNDRVFFRGPNGYLTYDHPMKGAIPKPWQLKVDRSVPNPREYYYNTQTREKSHENPRFKEEVMNSSLLGVSRLVRESATLTVNTTGTVQVSRHQAIGNKNIRHLYTIVKTLDPGNGAIGGMNGGVHVVRLKGTNKLFVEKRFKKDDLQPLRDGRPGMGVVEIGITHRVMHGGLAGYINGFIEPNDIHPASASLFLEFCDLGSLDDLIKCHAQCLGTKDAVDVPERFVWHAIVGLCDALSYLWGGKSFITNENHTGTGPEKGWKPILHRDMKPDNILIRSRATNGATKYPFLAISDFGLAIDNYKQGTGACGTRHYWAPELLWDPPATNNWHSSNFPPNQYHTHESDLYSLGVCIYNLCKPTNAIVHGQTWLGALSHFKYESYPKTRDAIDLWLSSRRSRRSDLDVGTSYSPYLRNVVRKMTAWSVIQRGAAHQLENILIPTVKKCGYYDEDFSPSEALPAWAIKKHDYHSR</sequence>
<proteinExistence type="predicted"/>
<keyword evidence="6" id="KW-0067">ATP-binding</keyword>
<dbReference type="PANTHER" id="PTHR43671:SF98">
    <property type="entry name" value="SERINE_THREONINE-PROTEIN KINASE NEK11"/>
    <property type="match status" value="1"/>
</dbReference>
<evidence type="ECO:0000256" key="4">
    <source>
        <dbReference type="ARBA" id="ARBA00022741"/>
    </source>
</evidence>
<dbReference type="GeneID" id="5427001"/>
<dbReference type="PROSITE" id="PS50020">
    <property type="entry name" value="WW_DOMAIN_2"/>
    <property type="match status" value="1"/>
</dbReference>
<evidence type="ECO:0000256" key="6">
    <source>
        <dbReference type="ARBA" id="ARBA00022840"/>
    </source>
</evidence>
<dbReference type="OrthoDB" id="310217at2759"/>
<evidence type="ECO:0000256" key="8">
    <source>
        <dbReference type="ARBA" id="ARBA00048679"/>
    </source>
</evidence>
<dbReference type="PROSITE" id="PS00108">
    <property type="entry name" value="PROTEIN_KINASE_ST"/>
    <property type="match status" value="1"/>
</dbReference>
<evidence type="ECO:0000256" key="5">
    <source>
        <dbReference type="ARBA" id="ARBA00022777"/>
    </source>
</evidence>
<keyword evidence="4" id="KW-0547">Nucleotide-binding</keyword>
<dbReference type="GO" id="GO:0005634">
    <property type="term" value="C:nucleus"/>
    <property type="evidence" value="ECO:0007669"/>
    <property type="project" value="TreeGrafter"/>
</dbReference>
<dbReference type="PANTHER" id="PTHR43671">
    <property type="entry name" value="SERINE/THREONINE-PROTEIN KINASE NEK"/>
    <property type="match status" value="1"/>
</dbReference>